<accession>M3IJ79</accession>
<reference evidence="1 2" key="1">
    <citation type="submission" date="2013-02" db="EMBL/GenBank/DDBJ databases">
        <title>Co-occurrence of anaerobic bacteria in colorectal carcinomas.</title>
        <authorList>
            <person name="Holt R.A."/>
            <person name="Warren R.L."/>
            <person name="Allen-Vercoe E."/>
            <person name="Pleasance S."/>
            <person name="Freeman D.J."/>
            <person name="Watson P."/>
            <person name="Moore R."/>
            <person name="Cochrane K."/>
        </authorList>
    </citation>
    <scope>NUCLEOTIDE SEQUENCE [LARGE SCALE GENOMIC DNA]</scope>
    <source>
        <strain evidence="1 2">CC57C</strain>
    </source>
</reference>
<gene>
    <name evidence="1" type="ORF">H740_08301</name>
</gene>
<dbReference type="RefSeq" id="WP_002953095.1">
    <property type="nucleotide sequence ID" value="NZ_AOTD01000211.1"/>
</dbReference>
<comment type="caution">
    <text evidence="1">The sequence shown here is derived from an EMBL/GenBank/DDBJ whole genome shotgun (WGS) entry which is preliminary data.</text>
</comment>
<name>M3IJ79_9BACT</name>
<sequence>MKAFENETEKGLYSDFARMLGEVYPGVLKSAISDEPSDYKEGLNQGLAVAFNLFQVLHEQRDQPQALQAENQRLRERFFQRSANNE</sequence>
<dbReference type="OrthoDB" id="5355926at2"/>
<dbReference type="PATRIC" id="fig|1073353.3.peg.1778"/>
<dbReference type="Proteomes" id="UP000011782">
    <property type="component" value="Unassembled WGS sequence"/>
</dbReference>
<proteinExistence type="predicted"/>
<dbReference type="AlphaFoldDB" id="M3IJ79"/>
<organism evidence="1 2">
    <name type="scientific">Campylobacter showae CC57C</name>
    <dbReference type="NCBI Taxonomy" id="1073353"/>
    <lineage>
        <taxon>Bacteria</taxon>
        <taxon>Pseudomonadati</taxon>
        <taxon>Campylobacterota</taxon>
        <taxon>Epsilonproteobacteria</taxon>
        <taxon>Campylobacterales</taxon>
        <taxon>Campylobacteraceae</taxon>
        <taxon>Campylobacter</taxon>
    </lineage>
</organism>
<protein>
    <submittedName>
        <fullName evidence="1">Uncharacterized protein</fullName>
    </submittedName>
</protein>
<evidence type="ECO:0000313" key="2">
    <source>
        <dbReference type="Proteomes" id="UP000011782"/>
    </source>
</evidence>
<evidence type="ECO:0000313" key="1">
    <source>
        <dbReference type="EMBL" id="EMG30091.1"/>
    </source>
</evidence>
<dbReference type="STRING" id="1073353.H740_08301"/>
<dbReference type="EMBL" id="AOTD01000211">
    <property type="protein sequence ID" value="EMG30091.1"/>
    <property type="molecule type" value="Genomic_DNA"/>
</dbReference>